<protein>
    <submittedName>
        <fullName evidence="7">O-Antigen ligase</fullName>
    </submittedName>
</protein>
<evidence type="ECO:0000256" key="4">
    <source>
        <dbReference type="ARBA" id="ARBA00023136"/>
    </source>
</evidence>
<proteinExistence type="predicted"/>
<feature type="domain" description="O-antigen ligase-related" evidence="6">
    <location>
        <begin position="184"/>
        <end position="331"/>
    </location>
</feature>
<keyword evidence="2 5" id="KW-0812">Transmembrane</keyword>
<dbReference type="InterPro" id="IPR007016">
    <property type="entry name" value="O-antigen_ligase-rel_domated"/>
</dbReference>
<keyword evidence="8" id="KW-1185">Reference proteome</keyword>
<dbReference type="PANTHER" id="PTHR37422">
    <property type="entry name" value="TEICHURONIC ACID BIOSYNTHESIS PROTEIN TUAE"/>
    <property type="match status" value="1"/>
</dbReference>
<feature type="transmembrane region" description="Helical" evidence="5">
    <location>
        <begin position="156"/>
        <end position="175"/>
    </location>
</feature>
<feature type="transmembrane region" description="Helical" evidence="5">
    <location>
        <begin position="362"/>
        <end position="386"/>
    </location>
</feature>
<feature type="transmembrane region" description="Helical" evidence="5">
    <location>
        <begin position="125"/>
        <end position="144"/>
    </location>
</feature>
<keyword evidence="3 5" id="KW-1133">Transmembrane helix</keyword>
<dbReference type="RefSeq" id="WP_091375980.1">
    <property type="nucleotide sequence ID" value="NZ_LT629740.1"/>
</dbReference>
<feature type="transmembrane region" description="Helical" evidence="5">
    <location>
        <begin position="223"/>
        <end position="243"/>
    </location>
</feature>
<dbReference type="STRING" id="652787.SAMN05216490_3589"/>
<dbReference type="Pfam" id="PF04932">
    <property type="entry name" value="Wzy_C"/>
    <property type="match status" value="1"/>
</dbReference>
<feature type="transmembrane region" description="Helical" evidence="5">
    <location>
        <begin position="96"/>
        <end position="113"/>
    </location>
</feature>
<evidence type="ECO:0000256" key="5">
    <source>
        <dbReference type="SAM" id="Phobius"/>
    </source>
</evidence>
<dbReference type="Proteomes" id="UP000199679">
    <property type="component" value="Chromosome I"/>
</dbReference>
<reference evidence="7 8" key="1">
    <citation type="submission" date="2016-10" db="EMBL/GenBank/DDBJ databases">
        <authorList>
            <person name="de Groot N.N."/>
        </authorList>
    </citation>
    <scope>NUCLEOTIDE SEQUENCE [LARGE SCALE GENOMIC DNA]</scope>
    <source>
        <strain evidence="7 8">MP1X4</strain>
    </source>
</reference>
<evidence type="ECO:0000313" key="8">
    <source>
        <dbReference type="Proteomes" id="UP000199679"/>
    </source>
</evidence>
<dbReference type="AlphaFoldDB" id="A0A1H2AM85"/>
<dbReference type="PANTHER" id="PTHR37422:SF13">
    <property type="entry name" value="LIPOPOLYSACCHARIDE BIOSYNTHESIS PROTEIN PA4999-RELATED"/>
    <property type="match status" value="1"/>
</dbReference>
<evidence type="ECO:0000256" key="2">
    <source>
        <dbReference type="ARBA" id="ARBA00022692"/>
    </source>
</evidence>
<sequence>MNELSVNSKKYRFDKFIFKMILIRSFCQLLFTYRLFPNTVLNVISAFILVIVVLQLQKSKASSLFPKGLFLYWILFGYAAFSIYLNGFSLKGFSDLFSYFFYYIIACYYATRLDQLSFAFFKEQFAQFLKIFFFVLCIQVPLAYAGLGDKSTTGSVFGHANSANLFLSFLILLNIEKLKFHIIGLLFILMIVLGGRTSLIASTIIVIAVFAVDRVKVKAIKNLIVAASAYCLYYIYAALIALADKTDWNDKVKIGGSSGFGDMSLDSLKWRLQNWSYYLKDLNSRDTILFGKGIGSYINVSPHYYDQFFEVHNDFLKIAYDLGVVGLFLFLIADISLGVFFAKKSKNKGYLIALVYLLRYSFMFFDNLVTNFLGTVVFVGFLYYVAAKSKEVKIVKPKVDVYPFPIQAKKTFNIMG</sequence>
<evidence type="ECO:0000313" key="7">
    <source>
        <dbReference type="EMBL" id="SDT46656.1"/>
    </source>
</evidence>
<accession>A0A1H2AM85</accession>
<feature type="transmembrane region" description="Helical" evidence="5">
    <location>
        <begin position="69"/>
        <end position="90"/>
    </location>
</feature>
<gene>
    <name evidence="7" type="ORF">SAMN05216490_3589</name>
</gene>
<keyword evidence="7" id="KW-0436">Ligase</keyword>
<keyword evidence="4 5" id="KW-0472">Membrane</keyword>
<organism evidence="7 8">
    <name type="scientific">Mucilaginibacter mallensis</name>
    <dbReference type="NCBI Taxonomy" id="652787"/>
    <lineage>
        <taxon>Bacteria</taxon>
        <taxon>Pseudomonadati</taxon>
        <taxon>Bacteroidota</taxon>
        <taxon>Sphingobacteriia</taxon>
        <taxon>Sphingobacteriales</taxon>
        <taxon>Sphingobacteriaceae</taxon>
        <taxon>Mucilaginibacter</taxon>
    </lineage>
</organism>
<feature type="transmembrane region" description="Helical" evidence="5">
    <location>
        <begin position="318"/>
        <end position="342"/>
    </location>
</feature>
<dbReference type="GO" id="GO:0016020">
    <property type="term" value="C:membrane"/>
    <property type="evidence" value="ECO:0007669"/>
    <property type="project" value="UniProtKB-SubCell"/>
</dbReference>
<feature type="transmembrane region" description="Helical" evidence="5">
    <location>
        <begin position="39"/>
        <end position="57"/>
    </location>
</feature>
<dbReference type="GO" id="GO:0016874">
    <property type="term" value="F:ligase activity"/>
    <property type="evidence" value="ECO:0007669"/>
    <property type="project" value="UniProtKB-KW"/>
</dbReference>
<feature type="transmembrane region" description="Helical" evidence="5">
    <location>
        <begin position="182"/>
        <end position="211"/>
    </location>
</feature>
<dbReference type="EMBL" id="LT629740">
    <property type="protein sequence ID" value="SDT46656.1"/>
    <property type="molecule type" value="Genomic_DNA"/>
</dbReference>
<evidence type="ECO:0000259" key="6">
    <source>
        <dbReference type="Pfam" id="PF04932"/>
    </source>
</evidence>
<dbReference type="InterPro" id="IPR051533">
    <property type="entry name" value="WaaL-like"/>
</dbReference>
<evidence type="ECO:0000256" key="3">
    <source>
        <dbReference type="ARBA" id="ARBA00022989"/>
    </source>
</evidence>
<comment type="subcellular location">
    <subcellularLocation>
        <location evidence="1">Membrane</location>
        <topology evidence="1">Multi-pass membrane protein</topology>
    </subcellularLocation>
</comment>
<evidence type="ECO:0000256" key="1">
    <source>
        <dbReference type="ARBA" id="ARBA00004141"/>
    </source>
</evidence>
<name>A0A1H2AM85_MUCMA</name>